<dbReference type="Gene3D" id="3.90.1150.10">
    <property type="entry name" value="Aspartate Aminotransferase, domain 1"/>
    <property type="match status" value="1"/>
</dbReference>
<dbReference type="Proteomes" id="UP001597171">
    <property type="component" value="Unassembled WGS sequence"/>
</dbReference>
<dbReference type="SUPFAM" id="SSF53383">
    <property type="entry name" value="PLP-dependent transferases"/>
    <property type="match status" value="1"/>
</dbReference>
<reference evidence="5" key="1">
    <citation type="journal article" date="2019" name="Int. J. Syst. Evol. Microbiol.">
        <title>The Global Catalogue of Microorganisms (GCM) 10K type strain sequencing project: providing services to taxonomists for standard genome sequencing and annotation.</title>
        <authorList>
            <consortium name="The Broad Institute Genomics Platform"/>
            <consortium name="The Broad Institute Genome Sequencing Center for Infectious Disease"/>
            <person name="Wu L."/>
            <person name="Ma J."/>
        </authorList>
    </citation>
    <scope>NUCLEOTIDE SEQUENCE [LARGE SCALE GENOMIC DNA]</scope>
    <source>
        <strain evidence="5">CCUG 61696</strain>
    </source>
</reference>
<proteinExistence type="inferred from homology"/>
<dbReference type="Pfam" id="PF00202">
    <property type="entry name" value="Aminotran_3"/>
    <property type="match status" value="1"/>
</dbReference>
<keyword evidence="4" id="KW-0032">Aminotransferase</keyword>
<dbReference type="EMBL" id="JBHTMX010000004">
    <property type="protein sequence ID" value="MFD1330695.1"/>
    <property type="molecule type" value="Genomic_DNA"/>
</dbReference>
<dbReference type="RefSeq" id="WP_378773876.1">
    <property type="nucleotide sequence ID" value="NZ_JBHTMX010000004.1"/>
</dbReference>
<keyword evidence="2 3" id="KW-0663">Pyridoxal phosphate</keyword>
<dbReference type="PIRSF" id="PIRSF000521">
    <property type="entry name" value="Transaminase_4ab_Lys_Orn"/>
    <property type="match status" value="1"/>
</dbReference>
<dbReference type="InterPro" id="IPR015421">
    <property type="entry name" value="PyrdxlP-dep_Trfase_major"/>
</dbReference>
<dbReference type="GO" id="GO:0008483">
    <property type="term" value="F:transaminase activity"/>
    <property type="evidence" value="ECO:0007669"/>
    <property type="project" value="UniProtKB-KW"/>
</dbReference>
<accession>A0ABW3Z3C3</accession>
<dbReference type="NCBIfam" id="NF004718">
    <property type="entry name" value="PRK06062.1"/>
    <property type="match status" value="1"/>
</dbReference>
<dbReference type="InterPro" id="IPR015422">
    <property type="entry name" value="PyrdxlP-dep_Trfase_small"/>
</dbReference>
<evidence type="ECO:0000313" key="5">
    <source>
        <dbReference type="Proteomes" id="UP001597171"/>
    </source>
</evidence>
<protein>
    <submittedName>
        <fullName evidence="4">Aminotransferase class III-fold pyridoxal phosphate-dependent enzyme</fullName>
    </submittedName>
</protein>
<dbReference type="PANTHER" id="PTHR43094">
    <property type="entry name" value="AMINOTRANSFERASE"/>
    <property type="match status" value="1"/>
</dbReference>
<dbReference type="InterPro" id="IPR005814">
    <property type="entry name" value="Aminotrans_3"/>
</dbReference>
<keyword evidence="5" id="KW-1185">Reference proteome</keyword>
<evidence type="ECO:0000256" key="3">
    <source>
        <dbReference type="RuleBase" id="RU003560"/>
    </source>
</evidence>
<name>A0ABW3Z3C3_9HYPH</name>
<keyword evidence="4" id="KW-0808">Transferase</keyword>
<comment type="similarity">
    <text evidence="1 3">Belongs to the class-III pyridoxal-phosphate-dependent aminotransferase family.</text>
</comment>
<dbReference type="InterPro" id="IPR015424">
    <property type="entry name" value="PyrdxlP-dep_Trfase"/>
</dbReference>
<sequence>MTASRPTEWRAVDDPHVVYGWRPQSKRAPLQFERGENAALWDRQGRRYVDLGSGQINVNIGYGHPRVREAIQRQAAGLAYVAPYFATEARLELSRRVAERTPGDLDHIFFCNGGSDAIETALKVARAATGRPKILSAWQSYHGATAGASSISGDPRRLMAEPVTPGVARFHTPGQFRSPFGQLSPEQEDEAALAAVEASFQQEGPDRVAAVVVEPIIGTSGLYVLSSTFLRGLRALCDRFGALLIADETMSGWGRSGAWFACDDHGLVPDILTTAKGITSGYVPLGVVALSQRLRDSFLDRPFVGGLTTEGHALACAAALANLDVYEAESLVERSAELGAYALDRLGRMKAAHPSIGDVRGKGLFAAIELTSDRASRAPLAGARPKTATLAEDLFRRLLSLGVIVIAKGDLLFVAPPLTIPRDDLDLALDAVDHVLSRVDTFL</sequence>
<dbReference type="PANTHER" id="PTHR43094:SF1">
    <property type="entry name" value="AMINOTRANSFERASE CLASS-III"/>
    <property type="match status" value="1"/>
</dbReference>
<comment type="caution">
    <text evidence="4">The sequence shown here is derived from an EMBL/GenBank/DDBJ whole genome shotgun (WGS) entry which is preliminary data.</text>
</comment>
<evidence type="ECO:0000313" key="4">
    <source>
        <dbReference type="EMBL" id="MFD1330695.1"/>
    </source>
</evidence>
<organism evidence="4 5">
    <name type="scientific">Methylopila musalis</name>
    <dbReference type="NCBI Taxonomy" id="1134781"/>
    <lineage>
        <taxon>Bacteria</taxon>
        <taxon>Pseudomonadati</taxon>
        <taxon>Pseudomonadota</taxon>
        <taxon>Alphaproteobacteria</taxon>
        <taxon>Hyphomicrobiales</taxon>
        <taxon>Methylopilaceae</taxon>
        <taxon>Methylopila</taxon>
    </lineage>
</organism>
<gene>
    <name evidence="4" type="ORF">ACFQ4O_01630</name>
</gene>
<evidence type="ECO:0000256" key="1">
    <source>
        <dbReference type="ARBA" id="ARBA00008954"/>
    </source>
</evidence>
<evidence type="ECO:0000256" key="2">
    <source>
        <dbReference type="ARBA" id="ARBA00022898"/>
    </source>
</evidence>
<dbReference type="CDD" id="cd00610">
    <property type="entry name" value="OAT_like"/>
    <property type="match status" value="1"/>
</dbReference>
<dbReference type="Gene3D" id="3.40.640.10">
    <property type="entry name" value="Type I PLP-dependent aspartate aminotransferase-like (Major domain)"/>
    <property type="match status" value="1"/>
</dbReference>